<accession>A0A0B7IXK2</accession>
<reference evidence="8" key="1">
    <citation type="submission" date="2014-12" db="EMBL/GenBank/DDBJ databases">
        <authorList>
            <person name="Salcher M.M."/>
        </authorList>
    </citation>
    <scope>NUCLEOTIDE SEQUENCE [LARGE SCALE GENOMIC DNA]</scope>
    <source>
        <strain evidence="8">MMS-10A-171</strain>
    </source>
</reference>
<dbReference type="EMBL" id="LN794158">
    <property type="protein sequence ID" value="CEN55225.1"/>
    <property type="molecule type" value="Genomic_DNA"/>
</dbReference>
<evidence type="ECO:0000256" key="1">
    <source>
        <dbReference type="ARBA" id="ARBA00004651"/>
    </source>
</evidence>
<dbReference type="GO" id="GO:0015920">
    <property type="term" value="P:lipopolysaccharide transport"/>
    <property type="evidence" value="ECO:0007669"/>
    <property type="project" value="TreeGrafter"/>
</dbReference>
<dbReference type="PANTHER" id="PTHR33529">
    <property type="entry name" value="SLR0882 PROTEIN-RELATED"/>
    <property type="match status" value="1"/>
</dbReference>
<keyword evidence="4 6" id="KW-1133">Transmembrane helix</keyword>
<feature type="transmembrane region" description="Helical" evidence="6">
    <location>
        <begin position="50"/>
        <end position="80"/>
    </location>
</feature>
<feature type="transmembrane region" description="Helical" evidence="6">
    <location>
        <begin position="100"/>
        <end position="122"/>
    </location>
</feature>
<dbReference type="STRING" id="1581680.BN1209_0171"/>
<dbReference type="PANTHER" id="PTHR33529:SF2">
    <property type="entry name" value="LIPOPOLYSACCHARIDE EXPORT SYSTEM PERMEASE PROTEIN LPTG"/>
    <property type="match status" value="1"/>
</dbReference>
<feature type="transmembrane region" description="Helical" evidence="6">
    <location>
        <begin position="278"/>
        <end position="297"/>
    </location>
</feature>
<dbReference type="KEGG" id="mbac:BN1209_0171"/>
<evidence type="ECO:0000256" key="4">
    <source>
        <dbReference type="ARBA" id="ARBA00022989"/>
    </source>
</evidence>
<dbReference type="NCBIfam" id="TIGR04408">
    <property type="entry name" value="LptG_lptG"/>
    <property type="match status" value="1"/>
</dbReference>
<evidence type="ECO:0000256" key="2">
    <source>
        <dbReference type="ARBA" id="ARBA00022475"/>
    </source>
</evidence>
<protein>
    <submittedName>
        <fullName evidence="7">Permease YjgP/YjgQ family protein</fullName>
    </submittedName>
</protein>
<sequence length="361" mass="40418">MSLLKINTVDRYLIKETTTSILLIMGALLAMFAFFDLLQELESVGKGSYGIVKIVAFVLLSTPGHFYEIVPVAVLIGSIYSLGQLSRNSELIILRVSGMSILNIGMTLIRIGLVFAVLTFVVGEMITPISEKTGQRMRIKAIDSVIAQDFRSGLWVKDGKNFVNVEQVLPDAQLVNIHIYEFDENFEMKAINQAKTGTYNGESWDLTDLTQTNLAKTNVESTHLAQSEWKSLIRPELMSILLVVPEKMSAWNLYSYISHLNKSKQKTSRYDIALWAKIIYPLACLVMVLLALPFGFLQQRSGGAVNKLFAGVLLGILYQVLNRVSLHLGLLNDWTALTSAVLPTFLFLMTGIFMLIWVERQ</sequence>
<keyword evidence="5 6" id="KW-0472">Membrane</keyword>
<dbReference type="AlphaFoldDB" id="A0A0B7IXK2"/>
<keyword evidence="8" id="KW-1185">Reference proteome</keyword>
<gene>
    <name evidence="7" type="ORF">BN1209_0171</name>
</gene>
<dbReference type="Pfam" id="PF03739">
    <property type="entry name" value="LptF_LptG"/>
    <property type="match status" value="1"/>
</dbReference>
<evidence type="ECO:0000256" key="6">
    <source>
        <dbReference type="SAM" id="Phobius"/>
    </source>
</evidence>
<feature type="transmembrane region" description="Helical" evidence="6">
    <location>
        <begin position="304"/>
        <end position="321"/>
    </location>
</feature>
<proteinExistence type="predicted"/>
<dbReference type="GO" id="GO:0055085">
    <property type="term" value="P:transmembrane transport"/>
    <property type="evidence" value="ECO:0007669"/>
    <property type="project" value="InterPro"/>
</dbReference>
<evidence type="ECO:0000256" key="5">
    <source>
        <dbReference type="ARBA" id="ARBA00023136"/>
    </source>
</evidence>
<evidence type="ECO:0000313" key="8">
    <source>
        <dbReference type="Proteomes" id="UP000056322"/>
    </source>
</evidence>
<comment type="subcellular location">
    <subcellularLocation>
        <location evidence="1">Cell membrane</location>
        <topology evidence="1">Multi-pass membrane protein</topology>
    </subcellularLocation>
</comment>
<feature type="transmembrane region" description="Helical" evidence="6">
    <location>
        <begin position="20"/>
        <end position="38"/>
    </location>
</feature>
<dbReference type="InterPro" id="IPR005495">
    <property type="entry name" value="LptG/LptF_permease"/>
</dbReference>
<dbReference type="Proteomes" id="UP000056322">
    <property type="component" value="Chromosome 1"/>
</dbReference>
<dbReference type="InterPro" id="IPR030923">
    <property type="entry name" value="LptG"/>
</dbReference>
<keyword evidence="3 6" id="KW-0812">Transmembrane</keyword>
<evidence type="ECO:0000313" key="7">
    <source>
        <dbReference type="EMBL" id="CEN55225.1"/>
    </source>
</evidence>
<organism evidence="7 8">
    <name type="scientific">Candidatus Methylopumilus turicensis</name>
    <dbReference type="NCBI Taxonomy" id="1581680"/>
    <lineage>
        <taxon>Bacteria</taxon>
        <taxon>Pseudomonadati</taxon>
        <taxon>Pseudomonadota</taxon>
        <taxon>Betaproteobacteria</taxon>
        <taxon>Nitrosomonadales</taxon>
        <taxon>Methylophilaceae</taxon>
        <taxon>Candidatus Methylopumilus</taxon>
    </lineage>
</organism>
<dbReference type="GO" id="GO:0043190">
    <property type="term" value="C:ATP-binding cassette (ABC) transporter complex"/>
    <property type="evidence" value="ECO:0007669"/>
    <property type="project" value="InterPro"/>
</dbReference>
<dbReference type="HOGENOM" id="CLU_028799_1_1_4"/>
<name>A0A0B7IXK2_9PROT</name>
<feature type="transmembrane region" description="Helical" evidence="6">
    <location>
        <begin position="341"/>
        <end position="358"/>
    </location>
</feature>
<evidence type="ECO:0000256" key="3">
    <source>
        <dbReference type="ARBA" id="ARBA00022692"/>
    </source>
</evidence>
<keyword evidence="2" id="KW-1003">Cell membrane</keyword>